<dbReference type="AlphaFoldDB" id="C1DIG7"/>
<dbReference type="HOGENOM" id="CLU_2340790_0_0_6"/>
<proteinExistence type="predicted"/>
<gene>
    <name evidence="1" type="ordered locus">Avin_24650</name>
</gene>
<sequence length="97" mass="11223">MKFEHYVGNRIVIKEAFGPYSLEEAGYDPVQKAVDIFQAEKILLVLVLRSPTECLASWEKAFYSDRPVNDRVFNQAYLNTLRLQGTSKNTHLSWVEQ</sequence>
<keyword evidence="2" id="KW-1185">Reference proteome</keyword>
<protein>
    <submittedName>
        <fullName evidence="1">Uncharacterized protein</fullName>
    </submittedName>
</protein>
<dbReference type="EMBL" id="CP001157">
    <property type="protein sequence ID" value="ACO78648.1"/>
    <property type="molecule type" value="Genomic_DNA"/>
</dbReference>
<dbReference type="EnsemblBacteria" id="ACO78648">
    <property type="protein sequence ID" value="ACO78648"/>
    <property type="gene ID" value="Avin_24650"/>
</dbReference>
<name>C1DIG7_AZOVD</name>
<evidence type="ECO:0000313" key="1">
    <source>
        <dbReference type="EMBL" id="ACO78648.1"/>
    </source>
</evidence>
<reference evidence="1 2" key="1">
    <citation type="journal article" date="2009" name="J. Bacteriol.">
        <title>Genome sequence of Azotobacter vinelandii, an obligate aerobe specialized to support diverse anaerobic metabolic processes.</title>
        <authorList>
            <person name="Setubal J.C."/>
            <person name="dos Santos P."/>
            <person name="Goldman B.S."/>
            <person name="Ertesvag H."/>
            <person name="Espin G."/>
            <person name="Rubio L.M."/>
            <person name="Valla S."/>
            <person name="Almeida N.F."/>
            <person name="Balasubramanian D."/>
            <person name="Cromes L."/>
            <person name="Curatti L."/>
            <person name="Du Z."/>
            <person name="Godsy E."/>
            <person name="Goodner B."/>
            <person name="Hellner-Burris K."/>
            <person name="Hernandez J.A."/>
            <person name="Houmiel K."/>
            <person name="Imperial J."/>
            <person name="Kennedy C."/>
            <person name="Larson T.J."/>
            <person name="Latreille P."/>
            <person name="Ligon L.S."/>
            <person name="Lu J."/>
            <person name="Maerk M."/>
            <person name="Miller N.M."/>
            <person name="Norton S."/>
            <person name="O'Carroll I.P."/>
            <person name="Paulsen I."/>
            <person name="Raulfs E.C."/>
            <person name="Roemer R."/>
            <person name="Rosser J."/>
            <person name="Segura D."/>
            <person name="Slater S."/>
            <person name="Stricklin S.L."/>
            <person name="Studholme D.J."/>
            <person name="Sun J."/>
            <person name="Viana C.J."/>
            <person name="Wallin E."/>
            <person name="Wang B."/>
            <person name="Wheeler C."/>
            <person name="Zhu H."/>
            <person name="Dean D.R."/>
            <person name="Dixon R."/>
            <person name="Wood D."/>
        </authorList>
    </citation>
    <scope>NUCLEOTIDE SEQUENCE [LARGE SCALE GENOMIC DNA]</scope>
    <source>
        <strain evidence="2">DJ / ATCC BAA-1303</strain>
    </source>
</reference>
<dbReference type="Proteomes" id="UP000002424">
    <property type="component" value="Chromosome"/>
</dbReference>
<accession>C1DIG7</accession>
<evidence type="ECO:0000313" key="2">
    <source>
        <dbReference type="Proteomes" id="UP000002424"/>
    </source>
</evidence>
<organism evidence="1 2">
    <name type="scientific">Azotobacter vinelandii (strain DJ / ATCC BAA-1303)</name>
    <dbReference type="NCBI Taxonomy" id="322710"/>
    <lineage>
        <taxon>Bacteria</taxon>
        <taxon>Pseudomonadati</taxon>
        <taxon>Pseudomonadota</taxon>
        <taxon>Gammaproteobacteria</taxon>
        <taxon>Pseudomonadales</taxon>
        <taxon>Pseudomonadaceae</taxon>
        <taxon>Azotobacter</taxon>
    </lineage>
</organism>
<dbReference type="KEGG" id="avn:Avin_24650"/>